<feature type="compositionally biased region" description="Basic and acidic residues" evidence="1">
    <location>
        <begin position="171"/>
        <end position="190"/>
    </location>
</feature>
<gene>
    <name evidence="2" type="ORF">Sfulv_16160</name>
</gene>
<feature type="compositionally biased region" description="Basic and acidic residues" evidence="1">
    <location>
        <begin position="44"/>
        <end position="60"/>
    </location>
</feature>
<evidence type="ECO:0000313" key="2">
    <source>
        <dbReference type="EMBL" id="GFM96805.1"/>
    </source>
</evidence>
<feature type="compositionally biased region" description="Acidic residues" evidence="1">
    <location>
        <begin position="118"/>
        <end position="128"/>
    </location>
</feature>
<proteinExistence type="predicted"/>
<dbReference type="AlphaFoldDB" id="A0A7J0C2R4"/>
<comment type="caution">
    <text evidence="2">The sequence shown here is derived from an EMBL/GenBank/DDBJ whole genome shotgun (WGS) entry which is preliminary data.</text>
</comment>
<organism evidence="2 3">
    <name type="scientific">Streptomyces fulvorobeus</name>
    <dbReference type="NCBI Taxonomy" id="284028"/>
    <lineage>
        <taxon>Bacteria</taxon>
        <taxon>Bacillati</taxon>
        <taxon>Actinomycetota</taxon>
        <taxon>Actinomycetes</taxon>
        <taxon>Kitasatosporales</taxon>
        <taxon>Streptomycetaceae</taxon>
        <taxon>Streptomyces</taxon>
    </lineage>
</organism>
<evidence type="ECO:0000256" key="1">
    <source>
        <dbReference type="SAM" id="MobiDB-lite"/>
    </source>
</evidence>
<protein>
    <submittedName>
        <fullName evidence="2">Uncharacterized protein</fullName>
    </submittedName>
</protein>
<feature type="region of interest" description="Disordered" evidence="1">
    <location>
        <begin position="1"/>
        <end position="237"/>
    </location>
</feature>
<reference evidence="2 3" key="1">
    <citation type="submission" date="2020-05" db="EMBL/GenBank/DDBJ databases">
        <title>Whole genome shotgun sequence of Streptomyces fulvorobeus NBRC 15897.</title>
        <authorList>
            <person name="Komaki H."/>
            <person name="Tamura T."/>
        </authorList>
    </citation>
    <scope>NUCLEOTIDE SEQUENCE [LARGE SCALE GENOMIC DNA]</scope>
    <source>
        <strain evidence="2 3">NBRC 15897</strain>
    </source>
</reference>
<feature type="compositionally biased region" description="Basic and acidic residues" evidence="1">
    <location>
        <begin position="215"/>
        <end position="237"/>
    </location>
</feature>
<feature type="compositionally biased region" description="Gly residues" evidence="1">
    <location>
        <begin position="97"/>
        <end position="111"/>
    </location>
</feature>
<keyword evidence="3" id="KW-1185">Reference proteome</keyword>
<dbReference type="Proteomes" id="UP000498980">
    <property type="component" value="Unassembled WGS sequence"/>
</dbReference>
<evidence type="ECO:0000313" key="3">
    <source>
        <dbReference type="Proteomes" id="UP000498980"/>
    </source>
</evidence>
<feature type="compositionally biased region" description="Basic and acidic residues" evidence="1">
    <location>
        <begin position="1"/>
        <end position="22"/>
    </location>
</feature>
<dbReference type="EMBL" id="BLWC01000001">
    <property type="protein sequence ID" value="GFM96805.1"/>
    <property type="molecule type" value="Genomic_DNA"/>
</dbReference>
<sequence>MLPGGRRDGDDDTAGDRDREEQLAVPRVPHGTPQSQEADGGGHGQEDHDLKGAFESEPQERAVQGLVGQAVRPVAEPGARDVVQPVRPGVVRHRGPGQRGAAGEGGCGGRRGPAAAGEPEEDGEEQDGGLESGGEADQHAGGAFAPGHEPAEEEQQDGQDACLAEVQRVADGQRHHEQGDGDGGREEHRAAAHRNRQGTCRDDAECGDEQQGPEGPHDAERLFGRGRQRFEDEPREG</sequence>
<accession>A0A7J0C2R4</accession>
<name>A0A7J0C2R4_9ACTN</name>